<evidence type="ECO:0000256" key="6">
    <source>
        <dbReference type="ARBA" id="ARBA00023040"/>
    </source>
</evidence>
<keyword evidence="10" id="KW-0807">Transducer</keyword>
<keyword evidence="6" id="KW-0297">G-protein coupled receptor</keyword>
<dbReference type="FunFam" id="3.40.50.2300:FF:000728">
    <property type="entry name" value="Uncharacterized protein"/>
    <property type="match status" value="1"/>
</dbReference>
<keyword evidence="2" id="KW-1003">Cell membrane</keyword>
<reference evidence="13" key="3">
    <citation type="submission" date="2016-05" db="EMBL/GenBank/DDBJ databases">
        <title>WGS assembly of Xenopus tropicalis.</title>
        <authorList>
            <person name="Sessions A."/>
            <person name="Jenkins J."/>
            <person name="Mitros T."/>
            <person name="Lyons J.T."/>
            <person name="Dichmann D.S."/>
            <person name="Robert J."/>
            <person name="Harland R.M."/>
            <person name="Rokhsar D.S."/>
        </authorList>
    </citation>
    <scope>NUCLEOTIDE SEQUENCE</scope>
    <source>
        <strain evidence="13">Nigerian</strain>
    </source>
</reference>
<evidence type="ECO:0000256" key="8">
    <source>
        <dbReference type="ARBA" id="ARBA00023170"/>
    </source>
</evidence>
<dbReference type="CDD" id="cd06365">
    <property type="entry name" value="PBP1_pheromone_receptor"/>
    <property type="match status" value="1"/>
</dbReference>
<dbReference type="GO" id="GO:0005886">
    <property type="term" value="C:plasma membrane"/>
    <property type="evidence" value="ECO:0007669"/>
    <property type="project" value="UniProtKB-SubCell"/>
</dbReference>
<sequence length="907" mass="102040">MGHQVWNYKGSTVQKSYYEPSICESDSPEEDEVLSQEKTTVENPIGMKVATGTSDTPDRSKRLGLGKRRSTGCSLYNITCELIGIHISHTIHHTQNPVPTTHHWLYNKQITSRISFRQYRHLLVLIYTIGEINKDPEILPNVTLGYRIYDSCASGIISFASAFGILSGTEQPIPNYSCWNNRKVVGFIGDLSSESSLSIAWLAGIYRYPQISYGSADPIFNNRLEFPSFYRMGPNELSEIDAIMSLIRHFGWKWVGLVVSDDDTGHRANKRLQEAMSKDGVCLAFLIILRDVLKYDWAYSVKSSKTIYKKAAKVAILFLSPQSVHFIFTLTDPHIILNIIWIASSSVSRLFEMEYAPALAPFNGSFILTFHEGEIPGFKQFFYSLNPYTYQHDILFRTIWEMLFHCTFSKITSISFPQCTGNETFDDTVLESYGTFNYRIAYGVYTAVYTMAHTLHELYGTMTRSPKSAESLHMYFKQWQVRSFVQLWELYCLNALMPHVKFRTSSGDKIYFKDNGDPQARYDILKLFFLKTGNKKSIKVGSFDGSKSDGKLVVNNSANLWGPYFTEFVHSRCSEPCNPGFSKAKVEGAPSCCYTCVLCADGEMSNITDAQSCMKCSKYEKSNTGRTSCILRDINYLSYGDQLGATLSSISVTFSISCAVILGIFIKYRETPIVRANNRYLSCLLLISLMLCFLCTLLFIGRPTQICCLLRQVTFGIVFTISVSSVLAKTLTVIIAFNATKPGSKLKKYVGTQLATILVIVCSLVELVISAVWLASNPPFPEADTLSDPDYIILLCNERSGYFFFCIIGYIGTLALLSFIAAFLAKDFPDRFNEAKNITFSMLGFCSVWGAFVPAYLSSKGSRMVAVEIFAILSSSAGLLGCIFIPKCYIIFLRPELNRKDNIVRKQ</sequence>
<dbReference type="Gene3D" id="3.40.50.2300">
    <property type="match status" value="2"/>
</dbReference>
<feature type="transmembrane region" description="Helical" evidence="11">
    <location>
        <begin position="869"/>
        <end position="892"/>
    </location>
</feature>
<dbReference type="PANTHER" id="PTHR24061">
    <property type="entry name" value="CALCIUM-SENSING RECEPTOR-RELATED"/>
    <property type="match status" value="1"/>
</dbReference>
<proteinExistence type="predicted"/>
<evidence type="ECO:0000256" key="9">
    <source>
        <dbReference type="ARBA" id="ARBA00023180"/>
    </source>
</evidence>
<evidence type="ECO:0000256" key="1">
    <source>
        <dbReference type="ARBA" id="ARBA00004651"/>
    </source>
</evidence>
<dbReference type="PANTHER" id="PTHR24061:SF627">
    <property type="entry name" value="VOMERONASAL TYPE-2 RECEPTOR 26-LIKE"/>
    <property type="match status" value="1"/>
</dbReference>
<feature type="transmembrane region" description="Helical" evidence="11">
    <location>
        <begin position="837"/>
        <end position="857"/>
    </location>
</feature>
<keyword evidence="4" id="KW-0732">Signal</keyword>
<dbReference type="EMBL" id="KV460359">
    <property type="protein sequence ID" value="OCA19966.1"/>
    <property type="molecule type" value="Genomic_DNA"/>
</dbReference>
<dbReference type="InterPro" id="IPR000337">
    <property type="entry name" value="GPCR_3"/>
</dbReference>
<feature type="transmembrane region" description="Helical" evidence="11">
    <location>
        <begin position="749"/>
        <end position="775"/>
    </location>
</feature>
<dbReference type="InterPro" id="IPR011500">
    <property type="entry name" value="GPCR_3_9-Cys_dom"/>
</dbReference>
<gene>
    <name evidence="13" type="ORF">XENTR_v90026460mg</name>
</gene>
<dbReference type="PROSITE" id="PS50259">
    <property type="entry name" value="G_PROTEIN_RECEP_F3_4"/>
    <property type="match status" value="1"/>
</dbReference>
<dbReference type="CDD" id="cd15283">
    <property type="entry name" value="7tmC_V2R_pheromone"/>
    <property type="match status" value="1"/>
</dbReference>
<dbReference type="InterPro" id="IPR001828">
    <property type="entry name" value="ANF_lig-bd_rcpt"/>
</dbReference>
<dbReference type="PRINTS" id="PR00248">
    <property type="entry name" value="GPCRMGR"/>
</dbReference>
<feature type="transmembrane region" description="Helical" evidence="11">
    <location>
        <begin position="680"/>
        <end position="701"/>
    </location>
</feature>
<comment type="subcellular location">
    <subcellularLocation>
        <location evidence="1">Cell membrane</location>
        <topology evidence="1">Multi-pass membrane protein</topology>
    </subcellularLocation>
</comment>
<dbReference type="Gene3D" id="2.10.50.30">
    <property type="entry name" value="GPCR, family 3, nine cysteines domain"/>
    <property type="match status" value="1"/>
</dbReference>
<evidence type="ECO:0000256" key="7">
    <source>
        <dbReference type="ARBA" id="ARBA00023136"/>
    </source>
</evidence>
<keyword evidence="7 11" id="KW-0472">Membrane</keyword>
<dbReference type="Pfam" id="PF07562">
    <property type="entry name" value="NCD3G"/>
    <property type="match status" value="1"/>
</dbReference>
<dbReference type="Pfam" id="PF00003">
    <property type="entry name" value="7tm_3"/>
    <property type="match status" value="1"/>
</dbReference>
<dbReference type="InterPro" id="IPR038550">
    <property type="entry name" value="GPCR_3_9-Cys_sf"/>
</dbReference>
<keyword evidence="3 11" id="KW-0812">Transmembrane</keyword>
<accession>A0A1B8YAI4</accession>
<feature type="transmembrane region" description="Helical" evidence="11">
    <location>
        <begin position="802"/>
        <end position="825"/>
    </location>
</feature>
<keyword evidence="8" id="KW-0675">Receptor</keyword>
<feature type="transmembrane region" description="Helical" evidence="11">
    <location>
        <begin position="713"/>
        <end position="737"/>
    </location>
</feature>
<reference evidence="13" key="2">
    <citation type="journal article" date="2010" name="Science">
        <title>The genome of the Western clawed frog Xenopus tropicalis.</title>
        <authorList>
            <person name="Hellsten U."/>
            <person name="Harland R.M."/>
            <person name="Gilchrist M.J."/>
            <person name="Hendrix D."/>
            <person name="Jurka J."/>
            <person name="Kapitonov V."/>
            <person name="Ovcharenko I."/>
            <person name="Putnam N.H."/>
            <person name="Shu S."/>
            <person name="Taher L."/>
            <person name="Blitz I.L."/>
            <person name="Blumberg B."/>
            <person name="Dichmann D.S."/>
            <person name="Dubchak I."/>
            <person name="Amaya E."/>
            <person name="Detter J.C."/>
            <person name="Fletcher R."/>
            <person name="Gerhard D.S."/>
            <person name="Goodstein D."/>
            <person name="Graves T."/>
            <person name="Grigoriev I.V."/>
            <person name="Grimwood J."/>
            <person name="Kawashima T."/>
            <person name="Lindquist E."/>
            <person name="Lucas S.M."/>
            <person name="Mead P.E."/>
            <person name="Mitros T."/>
            <person name="Ogino H."/>
            <person name="Ohta Y."/>
            <person name="Poliakov A.V."/>
            <person name="Pollet N."/>
            <person name="Robert J."/>
            <person name="Salamov A."/>
            <person name="Sater A.K."/>
            <person name="Schmutz J."/>
            <person name="Terry A."/>
            <person name="Vize P.D."/>
            <person name="Warren W.C."/>
            <person name="Wells D."/>
            <person name="Wills A."/>
            <person name="Wilson R.K."/>
            <person name="Zimmerman L.B."/>
            <person name="Zorn A.M."/>
            <person name="Grainger R."/>
            <person name="Grammer T."/>
            <person name="Khokha M.K."/>
            <person name="Richardson P.M."/>
            <person name="Rokhsar D.S."/>
        </authorList>
    </citation>
    <scope>NUCLEOTIDE SEQUENCE [LARGE SCALE GENOMIC DNA]</scope>
    <source>
        <strain evidence="13">Nigerian</strain>
    </source>
</reference>
<evidence type="ECO:0000259" key="12">
    <source>
        <dbReference type="PROSITE" id="PS50259"/>
    </source>
</evidence>
<dbReference type="GO" id="GO:0004930">
    <property type="term" value="F:G protein-coupled receptor activity"/>
    <property type="evidence" value="ECO:0007669"/>
    <property type="project" value="UniProtKB-KW"/>
</dbReference>
<evidence type="ECO:0000256" key="2">
    <source>
        <dbReference type="ARBA" id="ARBA00022475"/>
    </source>
</evidence>
<evidence type="ECO:0000313" key="13">
    <source>
        <dbReference type="EMBL" id="OCA19966.1"/>
    </source>
</evidence>
<evidence type="ECO:0000256" key="4">
    <source>
        <dbReference type="ARBA" id="ARBA00022729"/>
    </source>
</evidence>
<dbReference type="FunFam" id="2.10.50.30:FF:000003">
    <property type="entry name" value="Vomeronasal 2, receptor 120"/>
    <property type="match status" value="1"/>
</dbReference>
<evidence type="ECO:0000256" key="11">
    <source>
        <dbReference type="SAM" id="Phobius"/>
    </source>
</evidence>
<keyword evidence="9" id="KW-0325">Glycoprotein</keyword>
<keyword evidence="5 11" id="KW-1133">Transmembrane helix</keyword>
<evidence type="ECO:0000256" key="10">
    <source>
        <dbReference type="ARBA" id="ARBA00023224"/>
    </source>
</evidence>
<reference evidence="13" key="1">
    <citation type="submission" date="2009-11" db="EMBL/GenBank/DDBJ databases">
        <authorList>
            <consortium name="US DOE Joint Genome Institute (JGI-PGF)"/>
            <person name="Ottilar R."/>
            <person name="Schmutz J."/>
            <person name="Salamov A."/>
            <person name="Cheng J.F."/>
            <person name="Lucas S."/>
            <person name="Pitluck S."/>
            <person name="Gundlach H."/>
            <person name="Guo Y."/>
            <person name="Haberer G."/>
            <person name="Nasrallah J."/>
            <person name="Mayer K.F.X."/>
            <person name="van de Peer Y."/>
            <person name="Weigel D."/>
            <person name="Grigoriev I.V."/>
        </authorList>
    </citation>
    <scope>NUCLEOTIDE SEQUENCE</scope>
    <source>
        <strain evidence="13">Nigerian</strain>
    </source>
</reference>
<protein>
    <recommendedName>
        <fullName evidence="12">G-protein coupled receptors family 3 profile domain-containing protein</fullName>
    </recommendedName>
</protein>
<feature type="transmembrane region" description="Helical" evidence="11">
    <location>
        <begin position="647"/>
        <end position="668"/>
    </location>
</feature>
<name>A0A1B8YAI4_XENTR</name>
<dbReference type="SUPFAM" id="SSF53822">
    <property type="entry name" value="Periplasmic binding protein-like I"/>
    <property type="match status" value="1"/>
</dbReference>
<dbReference type="PROSITE" id="PS00981">
    <property type="entry name" value="G_PROTEIN_RECEP_F3_3"/>
    <property type="match status" value="1"/>
</dbReference>
<dbReference type="FunFam" id="3.40.50.2300:FF:000334">
    <property type="entry name" value="Vomeronasal 2, receptor 56"/>
    <property type="match status" value="1"/>
</dbReference>
<dbReference type="InterPro" id="IPR004073">
    <property type="entry name" value="GPCR_3_vmron_rcpt_2"/>
</dbReference>
<dbReference type="InterPro" id="IPR017979">
    <property type="entry name" value="GPCR_3_CS"/>
</dbReference>
<evidence type="ECO:0000256" key="5">
    <source>
        <dbReference type="ARBA" id="ARBA00022989"/>
    </source>
</evidence>
<dbReference type="InterPro" id="IPR028082">
    <property type="entry name" value="Peripla_BP_I"/>
</dbReference>
<feature type="domain" description="G-protein coupled receptors family 3 profile" evidence="12">
    <location>
        <begin position="643"/>
        <end position="907"/>
    </location>
</feature>
<dbReference type="Pfam" id="PF01094">
    <property type="entry name" value="ANF_receptor"/>
    <property type="match status" value="1"/>
</dbReference>
<dbReference type="InterPro" id="IPR000068">
    <property type="entry name" value="GPCR_3_Ca_sens_rcpt-rel"/>
</dbReference>
<evidence type="ECO:0000256" key="3">
    <source>
        <dbReference type="ARBA" id="ARBA00022692"/>
    </source>
</evidence>
<dbReference type="InterPro" id="IPR017978">
    <property type="entry name" value="GPCR_3_C"/>
</dbReference>
<organism evidence="13">
    <name type="scientific">Xenopus tropicalis</name>
    <name type="common">Western clawed frog</name>
    <name type="synonym">Silurana tropicalis</name>
    <dbReference type="NCBI Taxonomy" id="8364"/>
    <lineage>
        <taxon>Eukaryota</taxon>
        <taxon>Metazoa</taxon>
        <taxon>Chordata</taxon>
        <taxon>Craniata</taxon>
        <taxon>Vertebrata</taxon>
        <taxon>Euteleostomi</taxon>
        <taxon>Amphibia</taxon>
        <taxon>Batrachia</taxon>
        <taxon>Anura</taxon>
        <taxon>Pipoidea</taxon>
        <taxon>Pipidae</taxon>
        <taxon>Xenopodinae</taxon>
        <taxon>Xenopus</taxon>
        <taxon>Silurana</taxon>
    </lineage>
</organism>
<dbReference type="AlphaFoldDB" id="A0A1B8YAI4"/>
<dbReference type="PRINTS" id="PR01535">
    <property type="entry name" value="VOMERONASL2R"/>
</dbReference>